<dbReference type="Proteomes" id="UP001162972">
    <property type="component" value="Chromosome 8"/>
</dbReference>
<reference evidence="2 3" key="1">
    <citation type="journal article" date="2023" name="Int. J. Mol. Sci.">
        <title>De Novo Assembly and Annotation of 11 Diverse Shrub Willow (Salix) Genomes Reveals Novel Gene Organization in Sex-Linked Regions.</title>
        <authorList>
            <person name="Hyden B."/>
            <person name="Feng K."/>
            <person name="Yates T.B."/>
            <person name="Jawdy S."/>
            <person name="Cereghino C."/>
            <person name="Smart L.B."/>
            <person name="Muchero W."/>
        </authorList>
    </citation>
    <scope>NUCLEOTIDE SEQUENCE [LARGE SCALE GENOMIC DNA]</scope>
    <source>
        <tissue evidence="2">Shoot tip</tissue>
    </source>
</reference>
<evidence type="ECO:0000256" key="1">
    <source>
        <dbReference type="SAM" id="MobiDB-lite"/>
    </source>
</evidence>
<name>A0AAD6PH10_9ROSI</name>
<dbReference type="EMBL" id="JAPFFJ010000004">
    <property type="protein sequence ID" value="KAJ6429554.1"/>
    <property type="molecule type" value="Genomic_DNA"/>
</dbReference>
<organism evidence="2 3">
    <name type="scientific">Salix udensis</name>
    <dbReference type="NCBI Taxonomy" id="889485"/>
    <lineage>
        <taxon>Eukaryota</taxon>
        <taxon>Viridiplantae</taxon>
        <taxon>Streptophyta</taxon>
        <taxon>Embryophyta</taxon>
        <taxon>Tracheophyta</taxon>
        <taxon>Spermatophyta</taxon>
        <taxon>Magnoliopsida</taxon>
        <taxon>eudicotyledons</taxon>
        <taxon>Gunneridae</taxon>
        <taxon>Pentapetalae</taxon>
        <taxon>rosids</taxon>
        <taxon>fabids</taxon>
        <taxon>Malpighiales</taxon>
        <taxon>Salicaceae</taxon>
        <taxon>Saliceae</taxon>
        <taxon>Salix</taxon>
    </lineage>
</organism>
<feature type="compositionally biased region" description="Basic and acidic residues" evidence="1">
    <location>
        <begin position="23"/>
        <end position="33"/>
    </location>
</feature>
<comment type="caution">
    <text evidence="2">The sequence shown here is derived from an EMBL/GenBank/DDBJ whole genome shotgun (WGS) entry which is preliminary data.</text>
</comment>
<dbReference type="AlphaFoldDB" id="A0AAD6PH10"/>
<gene>
    <name evidence="2" type="ORF">OIU84_021036</name>
</gene>
<evidence type="ECO:0000313" key="2">
    <source>
        <dbReference type="EMBL" id="KAJ6429554.1"/>
    </source>
</evidence>
<evidence type="ECO:0000313" key="3">
    <source>
        <dbReference type="Proteomes" id="UP001162972"/>
    </source>
</evidence>
<protein>
    <submittedName>
        <fullName evidence="2">Uncharacterized protein</fullName>
    </submittedName>
</protein>
<accession>A0AAD6PH10</accession>
<feature type="region of interest" description="Disordered" evidence="1">
    <location>
        <begin position="16"/>
        <end position="46"/>
    </location>
</feature>
<sequence>MVVKFFHLLNLRSSYNSPVRNPGHQEEQGRAPFDEVVTPKFTSNGSGVKKAIIPKWKSIPNPKTVGSKLP</sequence>
<keyword evidence="3" id="KW-1185">Reference proteome</keyword>
<proteinExistence type="predicted"/>